<dbReference type="InterPro" id="IPR052899">
    <property type="entry name" value="Class-I_DAHP_synthase"/>
</dbReference>
<evidence type="ECO:0000259" key="2">
    <source>
        <dbReference type="Pfam" id="PF00793"/>
    </source>
</evidence>
<dbReference type="SUPFAM" id="SSF51569">
    <property type="entry name" value="Aldolase"/>
    <property type="match status" value="1"/>
</dbReference>
<reference evidence="3" key="1">
    <citation type="submission" date="2013-08" db="EMBL/GenBank/DDBJ databases">
        <authorList>
            <person name="Mendez C."/>
            <person name="Richter M."/>
            <person name="Ferrer M."/>
            <person name="Sanchez J."/>
        </authorList>
    </citation>
    <scope>NUCLEOTIDE SEQUENCE</scope>
</reference>
<organism evidence="3">
    <name type="scientific">mine drainage metagenome</name>
    <dbReference type="NCBI Taxonomy" id="410659"/>
    <lineage>
        <taxon>unclassified sequences</taxon>
        <taxon>metagenomes</taxon>
        <taxon>ecological metagenomes</taxon>
    </lineage>
</organism>
<dbReference type="Gene3D" id="3.30.70.1140">
    <property type="entry name" value="Phospho-2-dehydro-3-deoxyheptonate aldolase, domain 1"/>
    <property type="match status" value="1"/>
</dbReference>
<sequence length="336" mass="36191">MYVVLKPDLDPEAQNRIIEELKNARLEVVALPGLDRRAFALVGSSQAAERFASHPYVEELIRDEAPYKRVARALHPHDSLVSIGPLTVGGDAFVVIGGPCAVETPEQMQTIASQIRAAGGHGLRGGAYKPRSSPYSFQGHGVKGLVMLSDAGSRYGLPVVSEIMDAQDLPHLAAHVQALQIGARNMQNFSLLKAVGSQNLPVILKRGLSATLEELLLAAEYIVDAGNDQVILCERGIRTFETATRNTLDLNAVAWLKNKTHLPVLVDPSHGTGLAELVPPLSKAALAVGADGLLIEVHPDPTQAWSDGRQSLTPESFSRLMHELRSLAEVIGRRMP</sequence>
<dbReference type="InterPro" id="IPR013785">
    <property type="entry name" value="Aldolase_TIM"/>
</dbReference>
<dbReference type="NCBIfam" id="TIGR01361">
    <property type="entry name" value="DAHP_synth_Bsub"/>
    <property type="match status" value="1"/>
</dbReference>
<dbReference type="NCBIfam" id="NF006421">
    <property type="entry name" value="PRK08673.1"/>
    <property type="match status" value="1"/>
</dbReference>
<dbReference type="PANTHER" id="PTHR43018:SF1">
    <property type="entry name" value="PROTEIN AROA(G)"/>
    <property type="match status" value="1"/>
</dbReference>
<dbReference type="Pfam" id="PF00793">
    <property type="entry name" value="DAHP_synth_1"/>
    <property type="match status" value="1"/>
</dbReference>
<dbReference type="GO" id="GO:0009073">
    <property type="term" value="P:aromatic amino acid family biosynthetic process"/>
    <property type="evidence" value="ECO:0007669"/>
    <property type="project" value="InterPro"/>
</dbReference>
<feature type="domain" description="DAHP synthetase I/KDSA" evidence="2">
    <location>
        <begin position="89"/>
        <end position="326"/>
    </location>
</feature>
<dbReference type="PANTHER" id="PTHR43018">
    <property type="entry name" value="PHOSPHO-2-DEHYDRO-3-DEOXYHEPTONATE ALDOLASE"/>
    <property type="match status" value="1"/>
</dbReference>
<dbReference type="InterPro" id="IPR006268">
    <property type="entry name" value="DAHP_syn_2"/>
</dbReference>
<dbReference type="NCBIfam" id="NF009239">
    <property type="entry name" value="PRK12595.1"/>
    <property type="match status" value="1"/>
</dbReference>
<proteinExistence type="predicted"/>
<dbReference type="Gene3D" id="3.20.20.70">
    <property type="entry name" value="Aldolase class I"/>
    <property type="match status" value="1"/>
</dbReference>
<reference evidence="3" key="2">
    <citation type="journal article" date="2014" name="ISME J.">
        <title>Microbial stratification in low pH oxic and suboxic macroscopic growths along an acid mine drainage.</title>
        <authorList>
            <person name="Mendez-Garcia C."/>
            <person name="Mesa V."/>
            <person name="Sprenger R.R."/>
            <person name="Richter M."/>
            <person name="Diez M.S."/>
            <person name="Solano J."/>
            <person name="Bargiela R."/>
            <person name="Golyshina O.V."/>
            <person name="Manteca A."/>
            <person name="Ramos J.L."/>
            <person name="Gallego J.R."/>
            <person name="Llorente I."/>
            <person name="Martins Dos Santos V.A."/>
            <person name="Jensen O.N."/>
            <person name="Pelaez A.I."/>
            <person name="Sanchez J."/>
            <person name="Ferrer M."/>
        </authorList>
    </citation>
    <scope>NUCLEOTIDE SEQUENCE</scope>
</reference>
<dbReference type="GO" id="GO:0016740">
    <property type="term" value="F:transferase activity"/>
    <property type="evidence" value="ECO:0007669"/>
    <property type="project" value="UniProtKB-KW"/>
</dbReference>
<evidence type="ECO:0000256" key="1">
    <source>
        <dbReference type="ARBA" id="ARBA00022679"/>
    </source>
</evidence>
<protein>
    <submittedName>
        <fullName evidence="3">3-deoxy-7-phosphoheptulonate synthase</fullName>
    </submittedName>
</protein>
<evidence type="ECO:0000313" key="3">
    <source>
        <dbReference type="EMBL" id="EQD75243.1"/>
    </source>
</evidence>
<keyword evidence="1" id="KW-0808">Transferase</keyword>
<comment type="caution">
    <text evidence="3">The sequence shown here is derived from an EMBL/GenBank/DDBJ whole genome shotgun (WGS) entry which is preliminary data.</text>
</comment>
<dbReference type="InterPro" id="IPR006218">
    <property type="entry name" value="DAHP1/KDSA"/>
</dbReference>
<name>T1C2Y0_9ZZZZ</name>
<dbReference type="GO" id="GO:0016832">
    <property type="term" value="F:aldehyde-lyase activity"/>
    <property type="evidence" value="ECO:0007669"/>
    <property type="project" value="InterPro"/>
</dbReference>
<gene>
    <name evidence="3" type="ORF">B1B_02231</name>
</gene>
<accession>T1C2Y0</accession>
<dbReference type="AlphaFoldDB" id="T1C2Y0"/>
<dbReference type="EMBL" id="AUZY01001317">
    <property type="protein sequence ID" value="EQD75243.1"/>
    <property type="molecule type" value="Genomic_DNA"/>
</dbReference>